<evidence type="ECO:0000259" key="3">
    <source>
        <dbReference type="PROSITE" id="PS00624"/>
    </source>
</evidence>
<dbReference type="Pfam" id="PF05199">
    <property type="entry name" value="GMC_oxred_C"/>
    <property type="match status" value="1"/>
</dbReference>
<dbReference type="InterPro" id="IPR000172">
    <property type="entry name" value="GMC_OxRdtase_N"/>
</dbReference>
<reference evidence="4" key="1">
    <citation type="submission" date="2022-01" db="EMBL/GenBank/DDBJ databases">
        <authorList>
            <person name="King R."/>
        </authorList>
    </citation>
    <scope>NUCLEOTIDE SEQUENCE</scope>
</reference>
<feature type="binding site" evidence="2">
    <location>
        <position position="138"/>
    </location>
    <ligand>
        <name>FAD</name>
        <dbReference type="ChEBI" id="CHEBI:57692"/>
    </ligand>
</feature>
<dbReference type="PANTHER" id="PTHR11552:SF227">
    <property type="entry name" value="GLUCOSE DEHYDROGENASE [FAD, QUINONE]-LIKE PROTEIN"/>
    <property type="match status" value="1"/>
</dbReference>
<dbReference type="InterPro" id="IPR012132">
    <property type="entry name" value="GMC_OxRdtase"/>
</dbReference>
<evidence type="ECO:0000313" key="4">
    <source>
        <dbReference type="EMBL" id="CAH1402783.1"/>
    </source>
</evidence>
<dbReference type="Gene3D" id="3.50.50.60">
    <property type="entry name" value="FAD/NAD(P)-binding domain"/>
    <property type="match status" value="1"/>
</dbReference>
<dbReference type="InterPro" id="IPR007867">
    <property type="entry name" value="GMC_OxRtase_C"/>
</dbReference>
<dbReference type="Pfam" id="PF00732">
    <property type="entry name" value="GMC_oxred_N"/>
    <property type="match status" value="1"/>
</dbReference>
<dbReference type="Gene3D" id="3.30.560.10">
    <property type="entry name" value="Glucose Oxidase, domain 3"/>
    <property type="match status" value="1"/>
</dbReference>
<evidence type="ECO:0000256" key="2">
    <source>
        <dbReference type="PIRSR" id="PIRSR000137-2"/>
    </source>
</evidence>
<protein>
    <recommendedName>
        <fullName evidence="3">Glucose-methanol-choline oxidoreductase N-terminal domain-containing protein</fullName>
    </recommendedName>
</protein>
<dbReference type="AlphaFoldDB" id="A0A9P0HIT2"/>
<keyword evidence="2" id="KW-0274">FAD</keyword>
<keyword evidence="5" id="KW-1185">Reference proteome</keyword>
<dbReference type="Proteomes" id="UP001152798">
    <property type="component" value="Chromosome 5"/>
</dbReference>
<proteinExistence type="inferred from homology"/>
<accession>A0A9P0HIT2</accession>
<evidence type="ECO:0000256" key="1">
    <source>
        <dbReference type="ARBA" id="ARBA00010790"/>
    </source>
</evidence>
<dbReference type="GO" id="GO:0050660">
    <property type="term" value="F:flavin adenine dinucleotide binding"/>
    <property type="evidence" value="ECO:0007669"/>
    <property type="project" value="InterPro"/>
</dbReference>
<organism evidence="4 5">
    <name type="scientific">Nezara viridula</name>
    <name type="common">Southern green stink bug</name>
    <name type="synonym">Cimex viridulus</name>
    <dbReference type="NCBI Taxonomy" id="85310"/>
    <lineage>
        <taxon>Eukaryota</taxon>
        <taxon>Metazoa</taxon>
        <taxon>Ecdysozoa</taxon>
        <taxon>Arthropoda</taxon>
        <taxon>Hexapoda</taxon>
        <taxon>Insecta</taxon>
        <taxon>Pterygota</taxon>
        <taxon>Neoptera</taxon>
        <taxon>Paraneoptera</taxon>
        <taxon>Hemiptera</taxon>
        <taxon>Heteroptera</taxon>
        <taxon>Panheteroptera</taxon>
        <taxon>Pentatomomorpha</taxon>
        <taxon>Pentatomoidea</taxon>
        <taxon>Pentatomidae</taxon>
        <taxon>Pentatominae</taxon>
        <taxon>Nezara</taxon>
    </lineage>
</organism>
<dbReference type="GO" id="GO:0016614">
    <property type="term" value="F:oxidoreductase activity, acting on CH-OH group of donors"/>
    <property type="evidence" value="ECO:0007669"/>
    <property type="project" value="InterPro"/>
</dbReference>
<dbReference type="PROSITE" id="PS00624">
    <property type="entry name" value="GMC_OXRED_2"/>
    <property type="match status" value="1"/>
</dbReference>
<comment type="similarity">
    <text evidence="1">Belongs to the GMC oxidoreductase family.</text>
</comment>
<keyword evidence="2" id="KW-0285">Flavoprotein</keyword>
<name>A0A9P0HIT2_NEZVI</name>
<dbReference type="SUPFAM" id="SSF54373">
    <property type="entry name" value="FAD-linked reductases, C-terminal domain"/>
    <property type="match status" value="1"/>
</dbReference>
<dbReference type="OrthoDB" id="269227at2759"/>
<dbReference type="InterPro" id="IPR036188">
    <property type="entry name" value="FAD/NAD-bd_sf"/>
</dbReference>
<feature type="domain" description="Glucose-methanol-choline oxidoreductase N-terminal" evidence="3">
    <location>
        <begin position="312"/>
        <end position="326"/>
    </location>
</feature>
<dbReference type="SUPFAM" id="SSF51905">
    <property type="entry name" value="FAD/NAD(P)-binding domain"/>
    <property type="match status" value="1"/>
</dbReference>
<dbReference type="PIRSF" id="PIRSF000137">
    <property type="entry name" value="Alcohol_oxidase"/>
    <property type="match status" value="1"/>
</dbReference>
<gene>
    <name evidence="4" type="ORF">NEZAVI_LOCUS11523</name>
</gene>
<sequence>MSSAVGFPGVIAGAVSNAAVVAPILAAVIAYFRYDQIDPEAGLDAVDVDPTQLYPNYDFIIIGAGSAGAVLANRLSEVENWNVLLLEAGSDETDISDVPLLAAFLQLSKMDWQYKTEPQGTACLGMTNKRCNWPRGKVAGGSSVLNYMLYVRGNKNDYDLWESLGNTGWGYNELLYYFKKSEDNRNPYLSRSDYHSTGGYLTVQEAPWHTKLATAFVQAGKQLGYENRDINGRRQTGFMIAQGTLRKGARCSTAKAFLRPARLRKNLHISLNSHVTRVLIDRKTNVASGVEFMKNGKLYQIRAKKEVILSSGSVGSPQILMLSGVGPKQHLAEMGIQTLYDSQGVGQNLQDHIGLGGLTFLINQKVSLLPTIYENVQSLLKYAMFGDGPLTVMGGVEGLAFVHTKYSNTTEDWPDIEFHLIAGSTNSDGGAQMWKAHGITEKFYKDVFEPIKGQDTWSALPVLLRPKSKGFIKLKSKNPFEYPLIYPNYFFDPFDMKTLIEGVKIGIQMSRTNAMQTFGSELYARPFPSCRNIPNNTDYYWECMIRQYSVTIYHPVGTCKMGPNWDKSAVVDPQLKVYGVRGLRVVDASIMPTLVSGNTNAPVIMIAEKASDMIKEQWRKFS</sequence>
<feature type="binding site" evidence="2">
    <location>
        <position position="275"/>
    </location>
    <ligand>
        <name>FAD</name>
        <dbReference type="ChEBI" id="CHEBI:57692"/>
    </ligand>
</feature>
<evidence type="ECO:0000313" key="5">
    <source>
        <dbReference type="Proteomes" id="UP001152798"/>
    </source>
</evidence>
<dbReference type="EMBL" id="OV725081">
    <property type="protein sequence ID" value="CAH1402783.1"/>
    <property type="molecule type" value="Genomic_DNA"/>
</dbReference>
<comment type="cofactor">
    <cofactor evidence="2">
        <name>FAD</name>
        <dbReference type="ChEBI" id="CHEBI:57692"/>
    </cofactor>
</comment>
<dbReference type="PANTHER" id="PTHR11552">
    <property type="entry name" value="GLUCOSE-METHANOL-CHOLINE GMC OXIDOREDUCTASE"/>
    <property type="match status" value="1"/>
</dbReference>